<dbReference type="EC" id="2.7.1.24" evidence="3 4"/>
<evidence type="ECO:0000256" key="2">
    <source>
        <dbReference type="ARBA" id="ARBA00022840"/>
    </source>
</evidence>
<dbReference type="Proteomes" id="UP000270021">
    <property type="component" value="Chromosome"/>
</dbReference>
<dbReference type="Gene3D" id="3.40.50.300">
    <property type="entry name" value="P-loop containing nucleotide triphosphate hydrolases"/>
    <property type="match status" value="1"/>
</dbReference>
<keyword evidence="3 5" id="KW-0418">Kinase</keyword>
<dbReference type="UniPathway" id="UPA00241">
    <property type="reaction ID" value="UER00356"/>
</dbReference>
<sequence length="278" mass="30223">MLYVGLTGGIASGKSIVAPRLAEAGMKVMDADAISRAVTGPGGAAVPAIEERFPEAMRDGSIDREALSAIVFKDAERLGELNSIVHPLVHEGVRALFQEYVAEDPDAIVVEESPLLIETGRGYVPQFLIVITTPDDTRVHRLVEHRGMTVDDARARISTQFTDEERIPFADAVIDNSGSLAQLDEQIAAVIDRVKAFHENVRTETLPTARGRHIMHAERLTGKLAHTGVDARVKGMDVIVPAGTPEGNLRHVCCIPHGDAWVRPDAEAYVEVRFEETP</sequence>
<keyword evidence="3" id="KW-0173">Coenzyme A biosynthesis</keyword>
<dbReference type="PANTHER" id="PTHR10695:SF46">
    <property type="entry name" value="BIFUNCTIONAL COENZYME A SYNTHASE-RELATED"/>
    <property type="match status" value="1"/>
</dbReference>
<gene>
    <name evidence="3" type="primary">coaE</name>
    <name evidence="5" type="ORF">EJO69_03140</name>
</gene>
<keyword evidence="2 3" id="KW-0067">ATP-binding</keyword>
<comment type="pathway">
    <text evidence="3">Cofactor biosynthesis; coenzyme A biosynthesis; CoA from (R)-pantothenate: step 5/5.</text>
</comment>
<keyword evidence="3" id="KW-0963">Cytoplasm</keyword>
<dbReference type="CDD" id="cd02022">
    <property type="entry name" value="DPCK"/>
    <property type="match status" value="1"/>
</dbReference>
<protein>
    <recommendedName>
        <fullName evidence="3 4">Dephospho-CoA kinase</fullName>
        <ecNumber evidence="3 4">2.7.1.24</ecNumber>
    </recommendedName>
    <alternativeName>
        <fullName evidence="3">Dephosphocoenzyme A kinase</fullName>
    </alternativeName>
</protein>
<dbReference type="PROSITE" id="PS51219">
    <property type="entry name" value="DPCK"/>
    <property type="match status" value="1"/>
</dbReference>
<keyword evidence="1 3" id="KW-0547">Nucleotide-binding</keyword>
<dbReference type="HAMAP" id="MF_00376">
    <property type="entry name" value="Dephospho_CoA_kinase"/>
    <property type="match status" value="1"/>
</dbReference>
<comment type="catalytic activity">
    <reaction evidence="3">
        <text>3'-dephospho-CoA + ATP = ADP + CoA + H(+)</text>
        <dbReference type="Rhea" id="RHEA:18245"/>
        <dbReference type="ChEBI" id="CHEBI:15378"/>
        <dbReference type="ChEBI" id="CHEBI:30616"/>
        <dbReference type="ChEBI" id="CHEBI:57287"/>
        <dbReference type="ChEBI" id="CHEBI:57328"/>
        <dbReference type="ChEBI" id="CHEBI:456216"/>
        <dbReference type="EC" id="2.7.1.24"/>
    </reaction>
</comment>
<evidence type="ECO:0000256" key="3">
    <source>
        <dbReference type="HAMAP-Rule" id="MF_00376"/>
    </source>
</evidence>
<dbReference type="OrthoDB" id="9812943at2"/>
<name>A0A3S8Z7H4_9ACTO</name>
<evidence type="ECO:0000256" key="4">
    <source>
        <dbReference type="NCBIfam" id="TIGR00152"/>
    </source>
</evidence>
<dbReference type="GO" id="GO:0005524">
    <property type="term" value="F:ATP binding"/>
    <property type="evidence" value="ECO:0007669"/>
    <property type="project" value="UniProtKB-UniRule"/>
</dbReference>
<evidence type="ECO:0000256" key="1">
    <source>
        <dbReference type="ARBA" id="ARBA00022741"/>
    </source>
</evidence>
<dbReference type="Pfam" id="PF01121">
    <property type="entry name" value="CoaE"/>
    <property type="match status" value="1"/>
</dbReference>
<dbReference type="AlphaFoldDB" id="A0A3S8Z7H4"/>
<evidence type="ECO:0000313" key="5">
    <source>
        <dbReference type="EMBL" id="AZN29413.1"/>
    </source>
</evidence>
<keyword evidence="6" id="KW-1185">Reference proteome</keyword>
<reference evidence="5 6" key="1">
    <citation type="submission" date="2018-12" db="EMBL/GenBank/DDBJ databases">
        <title>Complete genome sequence of Flaviflexus salsibiostraticola KCTC 33148.</title>
        <authorList>
            <person name="Bae J.-W."/>
        </authorList>
    </citation>
    <scope>NUCLEOTIDE SEQUENCE [LARGE SCALE GENOMIC DNA]</scope>
    <source>
        <strain evidence="5 6">KCTC 33148</strain>
    </source>
</reference>
<dbReference type="RefSeq" id="WP_126039116.1">
    <property type="nucleotide sequence ID" value="NZ_CP034438.1"/>
</dbReference>
<dbReference type="GO" id="GO:0015937">
    <property type="term" value="P:coenzyme A biosynthetic process"/>
    <property type="evidence" value="ECO:0007669"/>
    <property type="project" value="UniProtKB-UniRule"/>
</dbReference>
<dbReference type="KEGG" id="fsl:EJO69_03140"/>
<evidence type="ECO:0000313" key="6">
    <source>
        <dbReference type="Proteomes" id="UP000270021"/>
    </source>
</evidence>
<comment type="subcellular location">
    <subcellularLocation>
        <location evidence="3">Cytoplasm</location>
    </subcellularLocation>
</comment>
<dbReference type="PANTHER" id="PTHR10695">
    <property type="entry name" value="DEPHOSPHO-COA KINASE-RELATED"/>
    <property type="match status" value="1"/>
</dbReference>
<feature type="binding site" evidence="3">
    <location>
        <begin position="11"/>
        <end position="16"/>
    </location>
    <ligand>
        <name>ATP</name>
        <dbReference type="ChEBI" id="CHEBI:30616"/>
    </ligand>
</feature>
<accession>A0A3S8Z7H4</accession>
<dbReference type="InterPro" id="IPR001977">
    <property type="entry name" value="Depp_CoAkinase"/>
</dbReference>
<keyword evidence="3 5" id="KW-0808">Transferase</keyword>
<comment type="function">
    <text evidence="3">Catalyzes the phosphorylation of the 3'-hydroxyl group of dephosphocoenzyme A to form coenzyme A.</text>
</comment>
<dbReference type="SUPFAM" id="SSF52540">
    <property type="entry name" value="P-loop containing nucleoside triphosphate hydrolases"/>
    <property type="match status" value="1"/>
</dbReference>
<organism evidence="5 6">
    <name type="scientific">Flaviflexus salsibiostraticola</name>
    <dbReference type="NCBI Taxonomy" id="1282737"/>
    <lineage>
        <taxon>Bacteria</taxon>
        <taxon>Bacillati</taxon>
        <taxon>Actinomycetota</taxon>
        <taxon>Actinomycetes</taxon>
        <taxon>Actinomycetales</taxon>
        <taxon>Actinomycetaceae</taxon>
        <taxon>Flaviflexus</taxon>
    </lineage>
</organism>
<comment type="similarity">
    <text evidence="3">Belongs to the CoaE family.</text>
</comment>
<dbReference type="GO" id="GO:0004140">
    <property type="term" value="F:dephospho-CoA kinase activity"/>
    <property type="evidence" value="ECO:0007669"/>
    <property type="project" value="UniProtKB-UniRule"/>
</dbReference>
<proteinExistence type="inferred from homology"/>
<dbReference type="GO" id="GO:0005737">
    <property type="term" value="C:cytoplasm"/>
    <property type="evidence" value="ECO:0007669"/>
    <property type="project" value="UniProtKB-SubCell"/>
</dbReference>
<dbReference type="InterPro" id="IPR027417">
    <property type="entry name" value="P-loop_NTPase"/>
</dbReference>
<dbReference type="EMBL" id="CP034438">
    <property type="protein sequence ID" value="AZN29413.1"/>
    <property type="molecule type" value="Genomic_DNA"/>
</dbReference>
<dbReference type="NCBIfam" id="TIGR00152">
    <property type="entry name" value="dephospho-CoA kinase"/>
    <property type="match status" value="1"/>
</dbReference>